<gene>
    <name evidence="1" type="ORF">H4W81_002881</name>
</gene>
<accession>A0ABR9KDK9</accession>
<dbReference type="EMBL" id="JADBEF010000001">
    <property type="protein sequence ID" value="MBE1560102.1"/>
    <property type="molecule type" value="Genomic_DNA"/>
</dbReference>
<proteinExistence type="predicted"/>
<evidence type="ECO:0000313" key="2">
    <source>
        <dbReference type="Proteomes" id="UP000661607"/>
    </source>
</evidence>
<protein>
    <submittedName>
        <fullName evidence="1">Uncharacterized protein</fullName>
    </submittedName>
</protein>
<name>A0ABR9KDK9_9ACTN</name>
<dbReference type="RefSeq" id="WP_192775237.1">
    <property type="nucleotide sequence ID" value="NZ_BAAASY010000042.1"/>
</dbReference>
<dbReference type="Proteomes" id="UP000661607">
    <property type="component" value="Unassembled WGS sequence"/>
</dbReference>
<sequence length="61" mass="6528">MSRRAGALSAIAAALVLAAMAMVIIRPSDPERAAPGSWNDRAPEDVASYWTTERMREADPG</sequence>
<reference evidence="1 2" key="1">
    <citation type="submission" date="2020-10" db="EMBL/GenBank/DDBJ databases">
        <title>Sequencing the genomes of 1000 actinobacteria strains.</title>
        <authorList>
            <person name="Klenk H.-P."/>
        </authorList>
    </citation>
    <scope>NUCLEOTIDE SEQUENCE [LARGE SCALE GENOMIC DNA]</scope>
    <source>
        <strain evidence="1 2">DSM 43748</strain>
    </source>
</reference>
<evidence type="ECO:0000313" key="1">
    <source>
        <dbReference type="EMBL" id="MBE1560102.1"/>
    </source>
</evidence>
<organism evidence="1 2">
    <name type="scientific">Nonomuraea africana</name>
    <dbReference type="NCBI Taxonomy" id="46171"/>
    <lineage>
        <taxon>Bacteria</taxon>
        <taxon>Bacillati</taxon>
        <taxon>Actinomycetota</taxon>
        <taxon>Actinomycetes</taxon>
        <taxon>Streptosporangiales</taxon>
        <taxon>Streptosporangiaceae</taxon>
        <taxon>Nonomuraea</taxon>
    </lineage>
</organism>
<comment type="caution">
    <text evidence="1">The sequence shown here is derived from an EMBL/GenBank/DDBJ whole genome shotgun (WGS) entry which is preliminary data.</text>
</comment>
<keyword evidence="2" id="KW-1185">Reference proteome</keyword>